<keyword evidence="5" id="KW-1185">Reference proteome</keyword>
<dbReference type="InterPro" id="IPR014905">
    <property type="entry name" value="HIRAN"/>
</dbReference>
<accession>A0A133KHK8</accession>
<dbReference type="GO" id="GO:0008270">
    <property type="term" value="F:zinc ion binding"/>
    <property type="evidence" value="ECO:0007669"/>
    <property type="project" value="InterPro"/>
</dbReference>
<sequence>MTRKEDLKVIKHTKKARKQKSKIEIFLFDSQIAGTSHIDNIEKFIEKLDISSRLDFQREEDNLYDLQAVRIIDPEGNKLGYVPQRDNVIFARLMDHGKKLFAKIRKIELKGKWYKIDIAIFLEEERIMSEDSYS</sequence>
<evidence type="ECO:0000256" key="2">
    <source>
        <dbReference type="ARBA" id="ARBA00022801"/>
    </source>
</evidence>
<dbReference type="PATRIC" id="fig|33036.3.peg.367"/>
<organism evidence="4 5">
    <name type="scientific">Anaerococcus tetradius</name>
    <dbReference type="NCBI Taxonomy" id="33036"/>
    <lineage>
        <taxon>Bacteria</taxon>
        <taxon>Bacillati</taxon>
        <taxon>Bacillota</taxon>
        <taxon>Tissierellia</taxon>
        <taxon>Tissierellales</taxon>
        <taxon>Peptoniphilaceae</taxon>
        <taxon>Anaerococcus</taxon>
    </lineage>
</organism>
<dbReference type="OrthoDB" id="1650885at2"/>
<dbReference type="SMART" id="SM00910">
    <property type="entry name" value="HIRAN"/>
    <property type="match status" value="1"/>
</dbReference>
<dbReference type="RefSeq" id="WP_060929006.1">
    <property type="nucleotide sequence ID" value="NZ_CAMPUE010000001.1"/>
</dbReference>
<dbReference type="Proteomes" id="UP000070383">
    <property type="component" value="Unassembled WGS sequence"/>
</dbReference>
<keyword evidence="2" id="KW-0378">Hydrolase</keyword>
<keyword evidence="1" id="KW-0479">Metal-binding</keyword>
<evidence type="ECO:0000313" key="5">
    <source>
        <dbReference type="Proteomes" id="UP000070383"/>
    </source>
</evidence>
<proteinExistence type="predicted"/>
<evidence type="ECO:0000259" key="3">
    <source>
        <dbReference type="SMART" id="SM00910"/>
    </source>
</evidence>
<reference evidence="5" key="1">
    <citation type="submission" date="2016-01" db="EMBL/GenBank/DDBJ databases">
        <authorList>
            <person name="Mitreva M."/>
            <person name="Pepin K.H."/>
            <person name="Mihindukulasuriya K.A."/>
            <person name="Fulton R."/>
            <person name="Fronick C."/>
            <person name="O'Laughlin M."/>
            <person name="Miner T."/>
            <person name="Herter B."/>
            <person name="Rosa B.A."/>
            <person name="Cordes M."/>
            <person name="Tomlinson C."/>
            <person name="Wollam A."/>
            <person name="Palsikar V.B."/>
            <person name="Mardis E.R."/>
            <person name="Wilson R.K."/>
        </authorList>
    </citation>
    <scope>NUCLEOTIDE SEQUENCE [LARGE SCALE GENOMIC DNA]</scope>
    <source>
        <strain evidence="5">MJR8151</strain>
    </source>
</reference>
<dbReference type="GO" id="GO:0003676">
    <property type="term" value="F:nucleic acid binding"/>
    <property type="evidence" value="ECO:0007669"/>
    <property type="project" value="InterPro"/>
</dbReference>
<protein>
    <submittedName>
        <fullName evidence="4">HIRAN domain protein</fullName>
    </submittedName>
</protein>
<evidence type="ECO:0000256" key="1">
    <source>
        <dbReference type="ARBA" id="ARBA00022723"/>
    </source>
</evidence>
<dbReference type="GO" id="GO:0016818">
    <property type="term" value="F:hydrolase activity, acting on acid anhydrides, in phosphorus-containing anhydrides"/>
    <property type="evidence" value="ECO:0007669"/>
    <property type="project" value="InterPro"/>
</dbReference>
<dbReference type="STRING" id="33036.HMPREF3200_00366"/>
<name>A0A133KHK8_9FIRM</name>
<dbReference type="Gene3D" id="3.30.70.2330">
    <property type="match status" value="1"/>
</dbReference>
<evidence type="ECO:0000313" key="4">
    <source>
        <dbReference type="EMBL" id="KWZ79025.1"/>
    </source>
</evidence>
<dbReference type="AlphaFoldDB" id="A0A133KHK8"/>
<dbReference type="EMBL" id="LRPM01000008">
    <property type="protein sequence ID" value="KWZ79025.1"/>
    <property type="molecule type" value="Genomic_DNA"/>
</dbReference>
<feature type="domain" description="HIRAN" evidence="3">
    <location>
        <begin position="25"/>
        <end position="124"/>
    </location>
</feature>
<dbReference type="Pfam" id="PF08797">
    <property type="entry name" value="HIRAN"/>
    <property type="match status" value="1"/>
</dbReference>
<comment type="caution">
    <text evidence="4">The sequence shown here is derived from an EMBL/GenBank/DDBJ whole genome shotgun (WGS) entry which is preliminary data.</text>
</comment>
<gene>
    <name evidence="4" type="ORF">HMPREF3200_00366</name>
</gene>